<keyword evidence="1" id="KW-1133">Transmembrane helix</keyword>
<comment type="caution">
    <text evidence="2">The sequence shown here is derived from an EMBL/GenBank/DDBJ whole genome shotgun (WGS) entry which is preliminary data.</text>
</comment>
<gene>
    <name evidence="2" type="ORF">A3G45_01135</name>
</gene>
<organism evidence="2 3">
    <name type="scientific">Candidatus Staskawiczbacteria bacterium RIFCSPLOWO2_12_FULL_37_15</name>
    <dbReference type="NCBI Taxonomy" id="1802218"/>
    <lineage>
        <taxon>Bacteria</taxon>
        <taxon>Candidatus Staskawicziibacteriota</taxon>
    </lineage>
</organism>
<dbReference type="AlphaFoldDB" id="A0A1G2ILI7"/>
<accession>A0A1G2ILI7</accession>
<protein>
    <submittedName>
        <fullName evidence="2">Uncharacterized protein</fullName>
    </submittedName>
</protein>
<dbReference type="EMBL" id="MHPE01000046">
    <property type="protein sequence ID" value="OGZ75565.1"/>
    <property type="molecule type" value="Genomic_DNA"/>
</dbReference>
<evidence type="ECO:0000256" key="1">
    <source>
        <dbReference type="SAM" id="Phobius"/>
    </source>
</evidence>
<reference evidence="2 3" key="1">
    <citation type="journal article" date="2016" name="Nat. Commun.">
        <title>Thousands of microbial genomes shed light on interconnected biogeochemical processes in an aquifer system.</title>
        <authorList>
            <person name="Anantharaman K."/>
            <person name="Brown C.T."/>
            <person name="Hug L.A."/>
            <person name="Sharon I."/>
            <person name="Castelle C.J."/>
            <person name="Probst A.J."/>
            <person name="Thomas B.C."/>
            <person name="Singh A."/>
            <person name="Wilkins M.J."/>
            <person name="Karaoz U."/>
            <person name="Brodie E.L."/>
            <person name="Williams K.H."/>
            <person name="Hubbard S.S."/>
            <person name="Banfield J.F."/>
        </authorList>
    </citation>
    <scope>NUCLEOTIDE SEQUENCE [LARGE SCALE GENOMIC DNA]</scope>
</reference>
<name>A0A1G2ILI7_9BACT</name>
<dbReference type="Proteomes" id="UP000178632">
    <property type="component" value="Unassembled WGS sequence"/>
</dbReference>
<keyword evidence="1" id="KW-0472">Membrane</keyword>
<keyword evidence="1" id="KW-0812">Transmembrane</keyword>
<evidence type="ECO:0000313" key="3">
    <source>
        <dbReference type="Proteomes" id="UP000178632"/>
    </source>
</evidence>
<evidence type="ECO:0000313" key="2">
    <source>
        <dbReference type="EMBL" id="OGZ75565.1"/>
    </source>
</evidence>
<sequence length="129" mass="14768">MKHKIYILFLIFVIYFFPIKILGFFATPDEHIYSAPFGAQGNNAGVKKTTVPLNLNQINIENFNNNNAETINTDKDKPLNNNLFPPITSNLNNVGKKSNSLFSINFWLTLFLILLSAVFIFLKRKKKMV</sequence>
<proteinExistence type="predicted"/>
<feature type="transmembrane region" description="Helical" evidence="1">
    <location>
        <begin position="101"/>
        <end position="122"/>
    </location>
</feature>
<feature type="transmembrane region" description="Helical" evidence="1">
    <location>
        <begin position="7"/>
        <end position="26"/>
    </location>
</feature>